<dbReference type="PROSITE" id="PS51450">
    <property type="entry name" value="LRR"/>
    <property type="match status" value="1"/>
</dbReference>
<keyword evidence="1" id="KW-0433">Leucine-rich repeat</keyword>
<dbReference type="GO" id="GO:0035591">
    <property type="term" value="F:signaling adaptor activity"/>
    <property type="evidence" value="ECO:0007669"/>
    <property type="project" value="TreeGrafter"/>
</dbReference>
<sequence>MSGNRLTSLAGIEAAKNLTSFTAAQNQIQSLNISGTQSSLKELSLSGNALKNLEGVNQFKALENLDVSQNKITSVAISTPNNTITYIDLSHNFIPKSELELNENRIPKALA</sequence>
<keyword evidence="2" id="KW-0677">Repeat</keyword>
<evidence type="ECO:0000256" key="2">
    <source>
        <dbReference type="ARBA" id="ARBA00022737"/>
    </source>
</evidence>
<organism evidence="3 4">
    <name type="scientific">Streptococcus anginosus T5</name>
    <dbReference type="NCBI Taxonomy" id="1163302"/>
    <lineage>
        <taxon>Bacteria</taxon>
        <taxon>Bacillati</taxon>
        <taxon>Bacillota</taxon>
        <taxon>Bacilli</taxon>
        <taxon>Lactobacillales</taxon>
        <taxon>Streptococcaceae</taxon>
        <taxon>Streptococcus</taxon>
        <taxon>Streptococcus anginosus group</taxon>
    </lineage>
</organism>
<dbReference type="EMBL" id="BASY01000001">
    <property type="protein sequence ID" value="GAD45682.1"/>
    <property type="molecule type" value="Genomic_DNA"/>
</dbReference>
<evidence type="ECO:0000313" key="4">
    <source>
        <dbReference type="Proteomes" id="UP000016981"/>
    </source>
</evidence>
<gene>
    <name evidence="3" type="ORF">ANG6_0177</name>
</gene>
<evidence type="ECO:0000256" key="1">
    <source>
        <dbReference type="ARBA" id="ARBA00022614"/>
    </source>
</evidence>
<dbReference type="PANTHER" id="PTHR47566:SF1">
    <property type="entry name" value="PROTEIN NUD1"/>
    <property type="match status" value="1"/>
</dbReference>
<accession>A0AAN4T4U0</accession>
<comment type="caution">
    <text evidence="3">The sequence shown here is derived from an EMBL/GenBank/DDBJ whole genome shotgun (WGS) entry which is preliminary data.</text>
</comment>
<dbReference type="InterPro" id="IPR025875">
    <property type="entry name" value="Leu-rich_rpt_4"/>
</dbReference>
<name>A0AAN4T4U0_STRAP</name>
<proteinExistence type="predicted"/>
<dbReference type="SMART" id="SM00365">
    <property type="entry name" value="LRR_SD22"/>
    <property type="match status" value="4"/>
</dbReference>
<protein>
    <submittedName>
        <fullName evidence="3">Uncharacterized protein</fullName>
    </submittedName>
</protein>
<dbReference type="SUPFAM" id="SSF52075">
    <property type="entry name" value="Outer arm dynein light chain 1"/>
    <property type="match status" value="1"/>
</dbReference>
<dbReference type="AlphaFoldDB" id="A0AAN4T4U0"/>
<evidence type="ECO:0000313" key="3">
    <source>
        <dbReference type="EMBL" id="GAD45682.1"/>
    </source>
</evidence>
<dbReference type="InterPro" id="IPR032675">
    <property type="entry name" value="LRR_dom_sf"/>
</dbReference>
<dbReference type="InterPro" id="IPR052574">
    <property type="entry name" value="CDIRP"/>
</dbReference>
<dbReference type="Proteomes" id="UP000016981">
    <property type="component" value="Unassembled WGS sequence"/>
</dbReference>
<dbReference type="InterPro" id="IPR001611">
    <property type="entry name" value="Leu-rich_rpt"/>
</dbReference>
<reference evidence="4" key="1">
    <citation type="submission" date="2013-09" db="EMBL/GenBank/DDBJ databases">
        <title>Genome Sequences of seven clinical isolates and type strains of anginosus group streptococci.</title>
        <authorList>
            <person name="Maruyama F."/>
            <person name="Sakurai A."/>
            <person name="Ogura Y."/>
            <person name="Homma H."/>
            <person name="Takahashi N."/>
            <person name="Ohtsubo Y."/>
            <person name="Hoshino T."/>
            <person name="Okahashi N."/>
            <person name="Nakagawa I."/>
            <person name="Kimura S."/>
            <person name="Fujiwara T."/>
            <person name="Hayashi T."/>
            <person name="Shintani S."/>
        </authorList>
    </citation>
    <scope>NUCLEOTIDE SEQUENCE [LARGE SCALE GENOMIC DNA]</scope>
    <source>
        <strain evidence="4">T5</strain>
    </source>
</reference>
<dbReference type="PANTHER" id="PTHR47566">
    <property type="match status" value="1"/>
</dbReference>
<dbReference type="Pfam" id="PF12799">
    <property type="entry name" value="LRR_4"/>
    <property type="match status" value="1"/>
</dbReference>
<dbReference type="Gene3D" id="3.80.10.10">
    <property type="entry name" value="Ribonuclease Inhibitor"/>
    <property type="match status" value="1"/>
</dbReference>